<dbReference type="Gramene" id="Pp3c21_5260V3.2">
    <property type="protein sequence ID" value="PAC:32915371.CDS.1"/>
    <property type="gene ID" value="Pp3c21_5260"/>
</dbReference>
<keyword evidence="1" id="KW-0472">Membrane</keyword>
<feature type="transmembrane region" description="Helical" evidence="1">
    <location>
        <begin position="42"/>
        <end position="60"/>
    </location>
</feature>
<evidence type="ECO:0000313" key="3">
    <source>
        <dbReference type="EnsemblPlants" id="PAC:32915370.CDS.1"/>
    </source>
</evidence>
<protein>
    <submittedName>
        <fullName evidence="2 3">Uncharacterized protein</fullName>
    </submittedName>
</protein>
<keyword evidence="1" id="KW-0812">Transmembrane</keyword>
<dbReference type="EMBL" id="ABEU02000021">
    <property type="protein sequence ID" value="PNR31626.1"/>
    <property type="molecule type" value="Genomic_DNA"/>
</dbReference>
<gene>
    <name evidence="2" type="ORF">PHYPA_025747</name>
</gene>
<dbReference type="Proteomes" id="UP000006727">
    <property type="component" value="Chromosome 21"/>
</dbReference>
<dbReference type="AlphaFoldDB" id="A0A2K1IQS1"/>
<dbReference type="EnsemblPlants" id="Pp3c21_5260V3.2">
    <property type="protein sequence ID" value="PAC:32915371.CDS.1"/>
    <property type="gene ID" value="Pp3c21_5260"/>
</dbReference>
<dbReference type="PaxDb" id="3218-PP1S27_232V6.1"/>
<accession>A0A2K1IQS1</accession>
<dbReference type="Gramene" id="Pp3c21_5260V3.1">
    <property type="protein sequence ID" value="PAC:32915370.CDS.1"/>
    <property type="gene ID" value="Pp3c21_5260"/>
</dbReference>
<proteinExistence type="predicted"/>
<evidence type="ECO:0000313" key="4">
    <source>
        <dbReference type="Proteomes" id="UP000006727"/>
    </source>
</evidence>
<evidence type="ECO:0000256" key="1">
    <source>
        <dbReference type="SAM" id="Phobius"/>
    </source>
</evidence>
<keyword evidence="1" id="KW-1133">Transmembrane helix</keyword>
<evidence type="ECO:0000313" key="2">
    <source>
        <dbReference type="EMBL" id="PNR31626.1"/>
    </source>
</evidence>
<dbReference type="InParanoid" id="A0A2K1IQS1"/>
<organism evidence="2">
    <name type="scientific">Physcomitrium patens</name>
    <name type="common">Spreading-leaved earth moss</name>
    <name type="synonym">Physcomitrella patens</name>
    <dbReference type="NCBI Taxonomy" id="3218"/>
    <lineage>
        <taxon>Eukaryota</taxon>
        <taxon>Viridiplantae</taxon>
        <taxon>Streptophyta</taxon>
        <taxon>Embryophyta</taxon>
        <taxon>Bryophyta</taxon>
        <taxon>Bryophytina</taxon>
        <taxon>Bryopsida</taxon>
        <taxon>Funariidae</taxon>
        <taxon>Funariales</taxon>
        <taxon>Funariaceae</taxon>
        <taxon>Physcomitrium</taxon>
    </lineage>
</organism>
<dbReference type="EnsemblPlants" id="Pp3c21_5260V3.1">
    <property type="protein sequence ID" value="PAC:32915370.CDS.1"/>
    <property type="gene ID" value="Pp3c21_5260"/>
</dbReference>
<reference evidence="2 4" key="1">
    <citation type="journal article" date="2008" name="Science">
        <title>The Physcomitrella genome reveals evolutionary insights into the conquest of land by plants.</title>
        <authorList>
            <person name="Rensing S."/>
            <person name="Lang D."/>
            <person name="Zimmer A."/>
            <person name="Terry A."/>
            <person name="Salamov A."/>
            <person name="Shapiro H."/>
            <person name="Nishiyama T."/>
            <person name="Perroud P.-F."/>
            <person name="Lindquist E."/>
            <person name="Kamisugi Y."/>
            <person name="Tanahashi T."/>
            <person name="Sakakibara K."/>
            <person name="Fujita T."/>
            <person name="Oishi K."/>
            <person name="Shin-I T."/>
            <person name="Kuroki Y."/>
            <person name="Toyoda A."/>
            <person name="Suzuki Y."/>
            <person name="Hashimoto A."/>
            <person name="Yamaguchi K."/>
            <person name="Sugano A."/>
            <person name="Kohara Y."/>
            <person name="Fujiyama A."/>
            <person name="Anterola A."/>
            <person name="Aoki S."/>
            <person name="Ashton N."/>
            <person name="Barbazuk W.B."/>
            <person name="Barker E."/>
            <person name="Bennetzen J."/>
            <person name="Bezanilla M."/>
            <person name="Blankenship R."/>
            <person name="Cho S.H."/>
            <person name="Dutcher S."/>
            <person name="Estelle M."/>
            <person name="Fawcett J.A."/>
            <person name="Gundlach H."/>
            <person name="Hanada K."/>
            <person name="Heyl A."/>
            <person name="Hicks K.A."/>
            <person name="Hugh J."/>
            <person name="Lohr M."/>
            <person name="Mayer K."/>
            <person name="Melkozernov A."/>
            <person name="Murata T."/>
            <person name="Nelson D."/>
            <person name="Pils B."/>
            <person name="Prigge M."/>
            <person name="Reiss B."/>
            <person name="Renner T."/>
            <person name="Rombauts S."/>
            <person name="Rushton P."/>
            <person name="Sanderfoot A."/>
            <person name="Schween G."/>
            <person name="Shiu S.-H."/>
            <person name="Stueber K."/>
            <person name="Theodoulou F.L."/>
            <person name="Tu H."/>
            <person name="Van de Peer Y."/>
            <person name="Verrier P.J."/>
            <person name="Waters E."/>
            <person name="Wood A."/>
            <person name="Yang L."/>
            <person name="Cove D."/>
            <person name="Cuming A."/>
            <person name="Hasebe M."/>
            <person name="Lucas S."/>
            <person name="Mishler D.B."/>
            <person name="Reski R."/>
            <person name="Grigoriev I."/>
            <person name="Quatrano R.S."/>
            <person name="Boore J.L."/>
        </authorList>
    </citation>
    <scope>NUCLEOTIDE SEQUENCE [LARGE SCALE GENOMIC DNA]</scope>
    <source>
        <strain evidence="3 4">cv. Gransden 2004</strain>
    </source>
</reference>
<keyword evidence="4" id="KW-1185">Reference proteome</keyword>
<sequence length="63" mass="6315">MAFSAVKRVAVVSFVVVATMGSAVVAQSAPSPEPQSSDVSSLVPSLMAPVIGCVLALVAGKIW</sequence>
<reference evidence="2 4" key="2">
    <citation type="journal article" date="2018" name="Plant J.">
        <title>The Physcomitrella patens chromosome-scale assembly reveals moss genome structure and evolution.</title>
        <authorList>
            <person name="Lang D."/>
            <person name="Ullrich K.K."/>
            <person name="Murat F."/>
            <person name="Fuchs J."/>
            <person name="Jenkins J."/>
            <person name="Haas F.B."/>
            <person name="Piednoel M."/>
            <person name="Gundlach H."/>
            <person name="Van Bel M."/>
            <person name="Meyberg R."/>
            <person name="Vives C."/>
            <person name="Morata J."/>
            <person name="Symeonidi A."/>
            <person name="Hiss M."/>
            <person name="Muchero W."/>
            <person name="Kamisugi Y."/>
            <person name="Saleh O."/>
            <person name="Blanc G."/>
            <person name="Decker E.L."/>
            <person name="van Gessel N."/>
            <person name="Grimwood J."/>
            <person name="Hayes R.D."/>
            <person name="Graham S.W."/>
            <person name="Gunter L.E."/>
            <person name="McDaniel S.F."/>
            <person name="Hoernstein S.N.W."/>
            <person name="Larsson A."/>
            <person name="Li F.W."/>
            <person name="Perroud P.F."/>
            <person name="Phillips J."/>
            <person name="Ranjan P."/>
            <person name="Rokshar D.S."/>
            <person name="Rothfels C.J."/>
            <person name="Schneider L."/>
            <person name="Shu S."/>
            <person name="Stevenson D.W."/>
            <person name="Thummler F."/>
            <person name="Tillich M."/>
            <person name="Villarreal Aguilar J.C."/>
            <person name="Widiez T."/>
            <person name="Wong G.K."/>
            <person name="Wymore A."/>
            <person name="Zhang Y."/>
            <person name="Zimmer A.D."/>
            <person name="Quatrano R.S."/>
            <person name="Mayer K.F.X."/>
            <person name="Goodstein D."/>
            <person name="Casacuberta J.M."/>
            <person name="Vandepoele K."/>
            <person name="Reski R."/>
            <person name="Cuming A.C."/>
            <person name="Tuskan G.A."/>
            <person name="Maumus F."/>
            <person name="Salse J."/>
            <person name="Schmutz J."/>
            <person name="Rensing S.A."/>
        </authorList>
    </citation>
    <scope>NUCLEOTIDE SEQUENCE [LARGE SCALE GENOMIC DNA]</scope>
    <source>
        <strain evidence="3 4">cv. Gransden 2004</strain>
    </source>
</reference>
<name>A0A2K1IQS1_PHYPA</name>
<reference evidence="3" key="3">
    <citation type="submission" date="2020-12" db="UniProtKB">
        <authorList>
            <consortium name="EnsemblPlants"/>
        </authorList>
    </citation>
    <scope>IDENTIFICATION</scope>
</reference>